<comment type="caution">
    <text evidence="2">The sequence shown here is derived from an EMBL/GenBank/DDBJ whole genome shotgun (WGS) entry which is preliminary data.</text>
</comment>
<evidence type="ECO:0000256" key="1">
    <source>
        <dbReference type="SAM" id="SignalP"/>
    </source>
</evidence>
<feature type="chain" id="PRO_5042277158" evidence="1">
    <location>
        <begin position="21"/>
        <end position="279"/>
    </location>
</feature>
<proteinExistence type="predicted"/>
<dbReference type="EMBL" id="ONZP01000058">
    <property type="protein sequence ID" value="SPJ72387.1"/>
    <property type="molecule type" value="Genomic_DNA"/>
</dbReference>
<dbReference type="AlphaFoldDB" id="A0AAE8M1E7"/>
<evidence type="ECO:0000313" key="2">
    <source>
        <dbReference type="EMBL" id="SPJ72387.1"/>
    </source>
</evidence>
<feature type="signal peptide" evidence="1">
    <location>
        <begin position="1"/>
        <end position="20"/>
    </location>
</feature>
<keyword evidence="3" id="KW-1185">Reference proteome</keyword>
<organism evidence="2 3">
    <name type="scientific">Fusarium torulosum</name>
    <dbReference type="NCBI Taxonomy" id="33205"/>
    <lineage>
        <taxon>Eukaryota</taxon>
        <taxon>Fungi</taxon>
        <taxon>Dikarya</taxon>
        <taxon>Ascomycota</taxon>
        <taxon>Pezizomycotina</taxon>
        <taxon>Sordariomycetes</taxon>
        <taxon>Hypocreomycetidae</taxon>
        <taxon>Hypocreales</taxon>
        <taxon>Nectriaceae</taxon>
        <taxon>Fusarium</taxon>
    </lineage>
</organism>
<sequence>MKSLILYQLGLLMHYAMVMASFPSMCLYNPVQMEAGISLVTLKITNAPSASCTASLFFEDPDFLPITYNFKPIACSGTELVSFPVPLGVPSGEAYILWQCAGESPTCIRASISGGHSGVDPDIGPLQITCEMDSINDALTQLYPSAAFLPIPKFYPSPSTTTVTELITKPADESRTRPVQVITLTNTVVVDRKEEAKTPTAFPVFAHNPVKPTPCSNSGPSTPTPEKIRVGTIGTGGLPMATMSHSKMNLVEVTSAASTTRHCITYAAGFMILTIYLFT</sequence>
<gene>
    <name evidence="2" type="ORF">FTOL_02115</name>
</gene>
<name>A0AAE8M1E7_9HYPO</name>
<protein>
    <submittedName>
        <fullName evidence="2">Uncharacterized protein</fullName>
    </submittedName>
</protein>
<dbReference type="Proteomes" id="UP001187734">
    <property type="component" value="Unassembled WGS sequence"/>
</dbReference>
<evidence type="ECO:0000313" key="3">
    <source>
        <dbReference type="Proteomes" id="UP001187734"/>
    </source>
</evidence>
<accession>A0AAE8M1E7</accession>
<keyword evidence="1" id="KW-0732">Signal</keyword>
<reference evidence="2" key="1">
    <citation type="submission" date="2018-03" db="EMBL/GenBank/DDBJ databases">
        <authorList>
            <person name="Guldener U."/>
        </authorList>
    </citation>
    <scope>NUCLEOTIDE SEQUENCE</scope>
</reference>